<dbReference type="EMBL" id="JAUEPU010000005">
    <property type="protein sequence ID" value="KAK0502166.1"/>
    <property type="molecule type" value="Genomic_DNA"/>
</dbReference>
<reference evidence="1" key="1">
    <citation type="submission" date="2023-06" db="EMBL/GenBank/DDBJ databases">
        <authorList>
            <consortium name="Lawrence Berkeley National Laboratory"/>
            <person name="Ahrendt S."/>
            <person name="Sahu N."/>
            <person name="Indic B."/>
            <person name="Wong-Bajracharya J."/>
            <person name="Merenyi Z."/>
            <person name="Ke H.-M."/>
            <person name="Monk M."/>
            <person name="Kocsube S."/>
            <person name="Drula E."/>
            <person name="Lipzen A."/>
            <person name="Balint B."/>
            <person name="Henrissat B."/>
            <person name="Andreopoulos B."/>
            <person name="Martin F.M."/>
            <person name="Harder C.B."/>
            <person name="Rigling D."/>
            <person name="Ford K.L."/>
            <person name="Foster G.D."/>
            <person name="Pangilinan J."/>
            <person name="Papanicolaou A."/>
            <person name="Barry K."/>
            <person name="LaButti K."/>
            <person name="Viragh M."/>
            <person name="Koriabine M."/>
            <person name="Yan M."/>
            <person name="Riley R."/>
            <person name="Champramary S."/>
            <person name="Plett K.L."/>
            <person name="Tsai I.J."/>
            <person name="Slot J."/>
            <person name="Sipos G."/>
            <person name="Plett J."/>
            <person name="Nagy L.G."/>
            <person name="Grigoriev I.V."/>
        </authorList>
    </citation>
    <scope>NUCLEOTIDE SEQUENCE</scope>
    <source>
        <strain evidence="1">HWK02</strain>
    </source>
</reference>
<accession>A0AA39TW64</accession>
<dbReference type="Proteomes" id="UP001175228">
    <property type="component" value="Unassembled WGS sequence"/>
</dbReference>
<gene>
    <name evidence="1" type="ORF">EDD18DRAFT_1327961</name>
</gene>
<protein>
    <submittedName>
        <fullName evidence="1">Uncharacterized protein</fullName>
    </submittedName>
</protein>
<proteinExistence type="predicted"/>
<name>A0AA39TW64_9AGAR</name>
<sequence>MDEELMNLLTDCLKEISPRCSTAGASRAGSIDDGKRINSITRKENTLWQRHFCAFWETNMDLEDSKMNEASVPSACVEQWGESTAGEAVYGSREDVVITYCGICQPPAEASDHNLSPLEVWRVHDCKIVLSYLHAECNGNIPIQDRALVTLVDRLVVQVASQCLAVKWTDLNLSTLNFVANRLGLNKLFRVTLLTLLGSEEHVYSTTDGEGADELVVGRRLQWCSVCVKKVLIPSMILLTRYLRCWGISLSASKASAHTRATTRTLFRIPERIMIPHRLKGFQLKMVDYVNYVKSR</sequence>
<evidence type="ECO:0000313" key="2">
    <source>
        <dbReference type="Proteomes" id="UP001175228"/>
    </source>
</evidence>
<comment type="caution">
    <text evidence="1">The sequence shown here is derived from an EMBL/GenBank/DDBJ whole genome shotgun (WGS) entry which is preliminary data.</text>
</comment>
<evidence type="ECO:0000313" key="1">
    <source>
        <dbReference type="EMBL" id="KAK0502166.1"/>
    </source>
</evidence>
<dbReference type="AlphaFoldDB" id="A0AA39TW64"/>
<keyword evidence="2" id="KW-1185">Reference proteome</keyword>
<organism evidence="1 2">
    <name type="scientific">Armillaria luteobubalina</name>
    <dbReference type="NCBI Taxonomy" id="153913"/>
    <lineage>
        <taxon>Eukaryota</taxon>
        <taxon>Fungi</taxon>
        <taxon>Dikarya</taxon>
        <taxon>Basidiomycota</taxon>
        <taxon>Agaricomycotina</taxon>
        <taxon>Agaricomycetes</taxon>
        <taxon>Agaricomycetidae</taxon>
        <taxon>Agaricales</taxon>
        <taxon>Marasmiineae</taxon>
        <taxon>Physalacriaceae</taxon>
        <taxon>Armillaria</taxon>
    </lineage>
</organism>